<evidence type="ECO:0000313" key="2">
    <source>
        <dbReference type="Proteomes" id="UP000800082"/>
    </source>
</evidence>
<dbReference type="EMBL" id="ML978984">
    <property type="protein sequence ID" value="KAF1925451.1"/>
    <property type="molecule type" value="Genomic_DNA"/>
</dbReference>
<dbReference type="AlphaFoldDB" id="A0A6A5RB38"/>
<dbReference type="Proteomes" id="UP000800082">
    <property type="component" value="Unassembled WGS sequence"/>
</dbReference>
<organism evidence="1 2">
    <name type="scientific">Didymella exigua CBS 183.55</name>
    <dbReference type="NCBI Taxonomy" id="1150837"/>
    <lineage>
        <taxon>Eukaryota</taxon>
        <taxon>Fungi</taxon>
        <taxon>Dikarya</taxon>
        <taxon>Ascomycota</taxon>
        <taxon>Pezizomycotina</taxon>
        <taxon>Dothideomycetes</taxon>
        <taxon>Pleosporomycetidae</taxon>
        <taxon>Pleosporales</taxon>
        <taxon>Pleosporineae</taxon>
        <taxon>Didymellaceae</taxon>
        <taxon>Didymella</taxon>
    </lineage>
</organism>
<name>A0A6A5RB38_9PLEO</name>
<protein>
    <submittedName>
        <fullName evidence="1">Uncharacterized protein</fullName>
    </submittedName>
</protein>
<gene>
    <name evidence="1" type="ORF">M421DRAFT_398714</name>
</gene>
<reference evidence="1" key="1">
    <citation type="journal article" date="2020" name="Stud. Mycol.">
        <title>101 Dothideomycetes genomes: a test case for predicting lifestyles and emergence of pathogens.</title>
        <authorList>
            <person name="Haridas S."/>
            <person name="Albert R."/>
            <person name="Binder M."/>
            <person name="Bloem J."/>
            <person name="Labutti K."/>
            <person name="Salamov A."/>
            <person name="Andreopoulos B."/>
            <person name="Baker S."/>
            <person name="Barry K."/>
            <person name="Bills G."/>
            <person name="Bluhm B."/>
            <person name="Cannon C."/>
            <person name="Castanera R."/>
            <person name="Culley D."/>
            <person name="Daum C."/>
            <person name="Ezra D."/>
            <person name="Gonzalez J."/>
            <person name="Henrissat B."/>
            <person name="Kuo A."/>
            <person name="Liang C."/>
            <person name="Lipzen A."/>
            <person name="Lutzoni F."/>
            <person name="Magnuson J."/>
            <person name="Mondo S."/>
            <person name="Nolan M."/>
            <person name="Ohm R."/>
            <person name="Pangilinan J."/>
            <person name="Park H.-J."/>
            <person name="Ramirez L."/>
            <person name="Alfaro M."/>
            <person name="Sun H."/>
            <person name="Tritt A."/>
            <person name="Yoshinaga Y."/>
            <person name="Zwiers L.-H."/>
            <person name="Turgeon B."/>
            <person name="Goodwin S."/>
            <person name="Spatafora J."/>
            <person name="Crous P."/>
            <person name="Grigoriev I."/>
        </authorList>
    </citation>
    <scope>NUCLEOTIDE SEQUENCE</scope>
    <source>
        <strain evidence="1">CBS 183.55</strain>
    </source>
</reference>
<keyword evidence="2" id="KW-1185">Reference proteome</keyword>
<dbReference type="RefSeq" id="XP_033445703.1">
    <property type="nucleotide sequence ID" value="XM_033590164.1"/>
</dbReference>
<evidence type="ECO:0000313" key="1">
    <source>
        <dbReference type="EMBL" id="KAF1925451.1"/>
    </source>
</evidence>
<dbReference type="GeneID" id="54347824"/>
<dbReference type="OrthoDB" id="3694432at2759"/>
<sequence length="198" mass="22573">MANRDLYSRQLLQPLLDTFHSTLPIELRKNIYDYLMIHVNTAARVVLPIPDVSDEHLFPQFPIFDEDIMGPAVSAEIKDTFICKTSFYYRGPLHGVDLDMLLDHPLPSGSLMRDLIRHLRVYVRYDSLPYEKDLSGEEKRMRSRASSRVFGASLAALSSITYKTCKVEIEICALVTFEADEKPIAAAYNLLESVKPAY</sequence>
<proteinExistence type="predicted"/>
<accession>A0A6A5RB38</accession>